<dbReference type="GO" id="GO:0005524">
    <property type="term" value="F:ATP binding"/>
    <property type="evidence" value="ECO:0007669"/>
    <property type="project" value="UniProtKB-KW"/>
</dbReference>
<sequence>MTNGNRIDMNTARVTDMLSASRVAPATLPSDFPAMPADAAVASREARTTRPMISIDRITKRYGALTVLDELSLDVMPGEKLALIGPSGSGKTTILRILMTLESIDGGHIEVDGEQLFHMPRGDQMVPANERHLQKMREKIGMVFQHFNLFPHKSVLDNVTLAPILTKGESRESAQKRALELLDMVGMADKAKSRPAQLSGGQKQRVAIARALALAPRIMLFDEVTSALDPELVEEVLNVMQRLARETDMTMLLVTHEMGFAHDFADRVLFFDRGRIVEEGKPADIFSHPEHERTQAFLRKIIAAGHRI</sequence>
<dbReference type="CDD" id="cd03262">
    <property type="entry name" value="ABC_HisP_GlnQ"/>
    <property type="match status" value="1"/>
</dbReference>
<keyword evidence="6" id="KW-0547">Nucleotide-binding</keyword>
<dbReference type="GO" id="GO:0016887">
    <property type="term" value="F:ATP hydrolysis activity"/>
    <property type="evidence" value="ECO:0007669"/>
    <property type="project" value="InterPro"/>
</dbReference>
<accession>A0AAU8SY33</accession>
<keyword evidence="4" id="KW-1003">Cell membrane</keyword>
<evidence type="ECO:0000313" key="11">
    <source>
        <dbReference type="Proteomes" id="UP000032614"/>
    </source>
</evidence>
<dbReference type="InterPro" id="IPR014343">
    <property type="entry name" value="Ectoine_EhuA"/>
</dbReference>
<dbReference type="InterPro" id="IPR050086">
    <property type="entry name" value="MetN_ABC_transporter-like"/>
</dbReference>
<evidence type="ECO:0000256" key="1">
    <source>
        <dbReference type="ARBA" id="ARBA00004202"/>
    </source>
</evidence>
<evidence type="ECO:0000256" key="5">
    <source>
        <dbReference type="ARBA" id="ARBA00022519"/>
    </source>
</evidence>
<dbReference type="NCBIfam" id="TIGR03005">
    <property type="entry name" value="ectoine_ehuA"/>
    <property type="match status" value="1"/>
</dbReference>
<evidence type="ECO:0000256" key="6">
    <source>
        <dbReference type="ARBA" id="ARBA00022741"/>
    </source>
</evidence>
<keyword evidence="5" id="KW-0997">Cell inner membrane</keyword>
<dbReference type="InterPro" id="IPR003439">
    <property type="entry name" value="ABC_transporter-like_ATP-bd"/>
</dbReference>
<comment type="similarity">
    <text evidence="2">Belongs to the ABC transporter superfamily.</text>
</comment>
<dbReference type="EMBL" id="CP010026">
    <property type="protein sequence ID" value="AJZ58981.1"/>
    <property type="molecule type" value="Genomic_DNA"/>
</dbReference>
<dbReference type="SUPFAM" id="SSF52540">
    <property type="entry name" value="P-loop containing nucleoside triphosphate hydrolases"/>
    <property type="match status" value="1"/>
</dbReference>
<dbReference type="Proteomes" id="UP000032614">
    <property type="component" value="Chromosome 1"/>
</dbReference>
<evidence type="ECO:0000313" key="10">
    <source>
        <dbReference type="EMBL" id="AJZ58981.1"/>
    </source>
</evidence>
<reference evidence="10 11" key="1">
    <citation type="journal article" date="2015" name="Genome Announc.">
        <title>Complete genome sequences for 59 burkholderia isolates, both pathogenic and near neighbor.</title>
        <authorList>
            <person name="Johnson S.L."/>
            <person name="Bishop-Lilly K.A."/>
            <person name="Ladner J.T."/>
            <person name="Daligault H.E."/>
            <person name="Davenport K.W."/>
            <person name="Jaissle J."/>
            <person name="Frey K.G."/>
            <person name="Koroleva G.I."/>
            <person name="Bruce D.C."/>
            <person name="Coyne S.R."/>
            <person name="Broomall S.M."/>
            <person name="Li P.E."/>
            <person name="Teshima H."/>
            <person name="Gibbons H.S."/>
            <person name="Palacios G.F."/>
            <person name="Rosenzweig C.N."/>
            <person name="Redden C.L."/>
            <person name="Xu Y."/>
            <person name="Minogue T.D."/>
            <person name="Chain P.S."/>
        </authorList>
    </citation>
    <scope>NUCLEOTIDE SEQUENCE [LARGE SCALE GENOMIC DNA]</scope>
    <source>
        <strain evidence="10 11">ATCC BAA-463</strain>
    </source>
</reference>
<dbReference type="InterPro" id="IPR017871">
    <property type="entry name" value="ABC_transporter-like_CS"/>
</dbReference>
<proteinExistence type="inferred from homology"/>
<keyword evidence="3" id="KW-0813">Transport</keyword>
<dbReference type="AlphaFoldDB" id="A0AAU8SY33"/>
<evidence type="ECO:0000256" key="2">
    <source>
        <dbReference type="ARBA" id="ARBA00005417"/>
    </source>
</evidence>
<dbReference type="Gene3D" id="3.40.50.300">
    <property type="entry name" value="P-loop containing nucleotide triphosphate hydrolases"/>
    <property type="match status" value="1"/>
</dbReference>
<dbReference type="PANTHER" id="PTHR43166">
    <property type="entry name" value="AMINO ACID IMPORT ATP-BINDING PROTEIN"/>
    <property type="match status" value="1"/>
</dbReference>
<comment type="subcellular location">
    <subcellularLocation>
        <location evidence="1">Cell membrane</location>
        <topology evidence="1">Peripheral membrane protein</topology>
    </subcellularLocation>
</comment>
<dbReference type="PROSITE" id="PS00211">
    <property type="entry name" value="ABC_TRANSPORTER_1"/>
    <property type="match status" value="1"/>
</dbReference>
<dbReference type="InterPro" id="IPR003593">
    <property type="entry name" value="AAA+_ATPase"/>
</dbReference>
<dbReference type="SMART" id="SM00382">
    <property type="entry name" value="AAA"/>
    <property type="match status" value="1"/>
</dbReference>
<evidence type="ECO:0000259" key="9">
    <source>
        <dbReference type="PROSITE" id="PS50893"/>
    </source>
</evidence>
<organism evidence="10 11">
    <name type="scientific">Paraburkholderia fungorum</name>
    <dbReference type="NCBI Taxonomy" id="134537"/>
    <lineage>
        <taxon>Bacteria</taxon>
        <taxon>Pseudomonadati</taxon>
        <taxon>Pseudomonadota</taxon>
        <taxon>Betaproteobacteria</taxon>
        <taxon>Burkholderiales</taxon>
        <taxon>Burkholderiaceae</taxon>
        <taxon>Paraburkholderia</taxon>
    </lineage>
</organism>
<dbReference type="KEGG" id="bfn:OI25_3925"/>
<name>A0AAU8SY33_9BURK</name>
<dbReference type="GO" id="GO:0005886">
    <property type="term" value="C:plasma membrane"/>
    <property type="evidence" value="ECO:0007669"/>
    <property type="project" value="UniProtKB-SubCell"/>
</dbReference>
<dbReference type="InterPro" id="IPR027417">
    <property type="entry name" value="P-loop_NTPase"/>
</dbReference>
<evidence type="ECO:0000256" key="8">
    <source>
        <dbReference type="ARBA" id="ARBA00023136"/>
    </source>
</evidence>
<keyword evidence="7 10" id="KW-0067">ATP-binding</keyword>
<gene>
    <name evidence="10" type="primary">ehuA</name>
    <name evidence="10" type="ORF">OI25_3925</name>
</gene>
<keyword evidence="8" id="KW-0472">Membrane</keyword>
<dbReference type="PANTHER" id="PTHR43166:SF9">
    <property type="entry name" value="GLUTAMATE_ASPARTATE IMPORT ATP-BINDING PROTEIN GLTL"/>
    <property type="match status" value="1"/>
</dbReference>
<protein>
    <submittedName>
        <fullName evidence="10">Ectoine/hydroxyectoine ABC transporter, ATP-binding protein EhuA</fullName>
    </submittedName>
</protein>
<feature type="domain" description="ABC transporter" evidence="9">
    <location>
        <begin position="53"/>
        <end position="298"/>
    </location>
</feature>
<dbReference type="Pfam" id="PF00005">
    <property type="entry name" value="ABC_tran"/>
    <property type="match status" value="1"/>
</dbReference>
<evidence type="ECO:0000256" key="3">
    <source>
        <dbReference type="ARBA" id="ARBA00022448"/>
    </source>
</evidence>
<evidence type="ECO:0000256" key="7">
    <source>
        <dbReference type="ARBA" id="ARBA00022840"/>
    </source>
</evidence>
<dbReference type="PROSITE" id="PS50893">
    <property type="entry name" value="ABC_TRANSPORTER_2"/>
    <property type="match status" value="1"/>
</dbReference>
<evidence type="ECO:0000256" key="4">
    <source>
        <dbReference type="ARBA" id="ARBA00022475"/>
    </source>
</evidence>